<feature type="chain" id="PRO_5026322197" description="Secreted protein" evidence="1">
    <location>
        <begin position="33"/>
        <end position="147"/>
    </location>
</feature>
<evidence type="ECO:0000313" key="3">
    <source>
        <dbReference type="Proteomes" id="UP000433071"/>
    </source>
</evidence>
<reference evidence="2 3" key="1">
    <citation type="submission" date="2019-11" db="EMBL/GenBank/DDBJ databases">
        <title>Agromyces kandeliae sp. nov., isolated from mangrove soil.</title>
        <authorList>
            <person name="Wang R."/>
        </authorList>
    </citation>
    <scope>NUCLEOTIDE SEQUENCE [LARGE SCALE GENOMIC DNA]</scope>
    <source>
        <strain evidence="2 3">JCM 11433</strain>
    </source>
</reference>
<dbReference type="OrthoDB" id="5123533at2"/>
<accession>A0A6I3M1H7</accession>
<proteinExistence type="predicted"/>
<keyword evidence="3" id="KW-1185">Reference proteome</keyword>
<dbReference type="EMBL" id="WMLB01000022">
    <property type="protein sequence ID" value="MTH68540.1"/>
    <property type="molecule type" value="Genomic_DNA"/>
</dbReference>
<dbReference type="PROSITE" id="PS51257">
    <property type="entry name" value="PROKAR_LIPOPROTEIN"/>
    <property type="match status" value="1"/>
</dbReference>
<dbReference type="AlphaFoldDB" id="A0A6I3M1H7"/>
<comment type="caution">
    <text evidence="2">The sequence shown here is derived from an EMBL/GenBank/DDBJ whole genome shotgun (WGS) entry which is preliminary data.</text>
</comment>
<evidence type="ECO:0000256" key="1">
    <source>
        <dbReference type="SAM" id="SignalP"/>
    </source>
</evidence>
<protein>
    <recommendedName>
        <fullName evidence="4">Secreted protein</fullName>
    </recommendedName>
</protein>
<keyword evidence="1" id="KW-0732">Signal</keyword>
<dbReference type="Proteomes" id="UP000433071">
    <property type="component" value="Unassembled WGS sequence"/>
</dbReference>
<sequence length="147" mass="14463">MPLLSRRARATAVAASLAAAALLSGCTGTVQEAVERGVEDAVEGATGGQVDLSGELPADFPASVPVIDGDVELAGGAADAEGWVVVMSSEATDPLGDARAAIEGAGFREDPTLAQATAAGSAYTDGEYLVILAGEGGTVTYTVTPAP</sequence>
<organism evidence="2 3">
    <name type="scientific">Agromyces bracchium</name>
    <dbReference type="NCBI Taxonomy" id="88376"/>
    <lineage>
        <taxon>Bacteria</taxon>
        <taxon>Bacillati</taxon>
        <taxon>Actinomycetota</taxon>
        <taxon>Actinomycetes</taxon>
        <taxon>Micrococcales</taxon>
        <taxon>Microbacteriaceae</taxon>
        <taxon>Agromyces</taxon>
    </lineage>
</organism>
<evidence type="ECO:0000313" key="2">
    <source>
        <dbReference type="EMBL" id="MTH68540.1"/>
    </source>
</evidence>
<name>A0A6I3M1H7_9MICO</name>
<dbReference type="RefSeq" id="WP_155051600.1">
    <property type="nucleotide sequence ID" value="NZ_BAAAIB010000007.1"/>
</dbReference>
<evidence type="ECO:0008006" key="4">
    <source>
        <dbReference type="Google" id="ProtNLM"/>
    </source>
</evidence>
<gene>
    <name evidence="2" type="ORF">GJ743_09180</name>
</gene>
<feature type="signal peptide" evidence="1">
    <location>
        <begin position="1"/>
        <end position="32"/>
    </location>
</feature>